<proteinExistence type="predicted"/>
<dbReference type="OrthoDB" id="9785973at2"/>
<keyword evidence="3" id="KW-1185">Reference proteome</keyword>
<dbReference type="PROSITE" id="PS50943">
    <property type="entry name" value="HTH_CROC1"/>
    <property type="match status" value="1"/>
</dbReference>
<protein>
    <submittedName>
        <fullName evidence="2">Helix-turn-helix domain protein</fullName>
    </submittedName>
</protein>
<dbReference type="Pfam" id="PF01381">
    <property type="entry name" value="HTH_3"/>
    <property type="match status" value="1"/>
</dbReference>
<dbReference type="InterPro" id="IPR001387">
    <property type="entry name" value="Cro/C1-type_HTH"/>
</dbReference>
<dbReference type="SUPFAM" id="SSF47413">
    <property type="entry name" value="lambda repressor-like DNA-binding domains"/>
    <property type="match status" value="1"/>
</dbReference>
<feature type="domain" description="HTH cro/C1-type" evidence="1">
    <location>
        <begin position="8"/>
        <end position="62"/>
    </location>
</feature>
<name>A0A1X6Z066_9RHOB</name>
<dbReference type="Pfam" id="PF17765">
    <property type="entry name" value="MLTR_LBD"/>
    <property type="match status" value="1"/>
</dbReference>
<dbReference type="AlphaFoldDB" id="A0A1X6Z066"/>
<evidence type="ECO:0000313" key="3">
    <source>
        <dbReference type="Proteomes" id="UP000193778"/>
    </source>
</evidence>
<dbReference type="InterPro" id="IPR010982">
    <property type="entry name" value="Lambda_DNA-bd_dom_sf"/>
</dbReference>
<dbReference type="Gene3D" id="3.30.450.180">
    <property type="match status" value="1"/>
</dbReference>
<reference evidence="3" key="1">
    <citation type="submission" date="2017-03" db="EMBL/GenBank/DDBJ databases">
        <authorList>
            <person name="Rodrigo-Torres L."/>
            <person name="Arahal R.D."/>
            <person name="Lucena T."/>
        </authorList>
    </citation>
    <scope>NUCLEOTIDE SEQUENCE [LARGE SCALE GENOMIC DNA]</scope>
    <source>
        <strain evidence="3">CECT 8411</strain>
    </source>
</reference>
<dbReference type="PANTHER" id="PTHR35010:SF4">
    <property type="entry name" value="BLL5781 PROTEIN"/>
    <property type="match status" value="1"/>
</dbReference>
<organism evidence="2 3">
    <name type="scientific">Ruegeria meonggei</name>
    <dbReference type="NCBI Taxonomy" id="1446476"/>
    <lineage>
        <taxon>Bacteria</taxon>
        <taxon>Pseudomonadati</taxon>
        <taxon>Pseudomonadota</taxon>
        <taxon>Alphaproteobacteria</taxon>
        <taxon>Rhodobacterales</taxon>
        <taxon>Roseobacteraceae</taxon>
        <taxon>Ruegeria</taxon>
    </lineage>
</organism>
<dbReference type="InterPro" id="IPR041413">
    <property type="entry name" value="MLTR_LBD"/>
</dbReference>
<dbReference type="CDD" id="cd00093">
    <property type="entry name" value="HTH_XRE"/>
    <property type="match status" value="1"/>
</dbReference>
<dbReference type="Proteomes" id="UP000193778">
    <property type="component" value="Unassembled WGS sequence"/>
</dbReference>
<dbReference type="Gene3D" id="1.10.260.40">
    <property type="entry name" value="lambda repressor-like DNA-binding domains"/>
    <property type="match status" value="1"/>
</dbReference>
<accession>A0A1X6Z066</accession>
<dbReference type="RefSeq" id="WP_085822120.1">
    <property type="nucleotide sequence ID" value="NZ_FWFP01000004.1"/>
</dbReference>
<dbReference type="EMBL" id="FWFP01000004">
    <property type="protein sequence ID" value="SLN36522.1"/>
    <property type="molecule type" value="Genomic_DNA"/>
</dbReference>
<dbReference type="GO" id="GO:0003677">
    <property type="term" value="F:DNA binding"/>
    <property type="evidence" value="ECO:0007669"/>
    <property type="project" value="InterPro"/>
</dbReference>
<sequence>MTPYPNMLKEWRKRRRMSQLDLAVEAEVSARHISFLETGRSKPSPDMILHLSEVMELPVDTRNQMMRAEGFAPRYAATPFDDSTMAPIRDAVDWTLKRHDPYPGMVLDRLWSVVKLNEGAQRLFAPLGLSEGQSLLDLLAHPMMPSVVENWPEVAHHMMLRLRAESANVGGMPELDAAAQALASQANSRSDAALGPTVPTVYRFGNQRLSLFGTIAHFSTVTDETLDDLKIELFFPADAESAAILATLSGKPQS</sequence>
<gene>
    <name evidence="2" type="ORF">RUM8411_01569</name>
</gene>
<evidence type="ECO:0000313" key="2">
    <source>
        <dbReference type="EMBL" id="SLN36522.1"/>
    </source>
</evidence>
<dbReference type="SMART" id="SM00530">
    <property type="entry name" value="HTH_XRE"/>
    <property type="match status" value="1"/>
</dbReference>
<dbReference type="PANTHER" id="PTHR35010">
    <property type="entry name" value="BLL4672 PROTEIN-RELATED"/>
    <property type="match status" value="1"/>
</dbReference>
<evidence type="ECO:0000259" key="1">
    <source>
        <dbReference type="PROSITE" id="PS50943"/>
    </source>
</evidence>